<evidence type="ECO:0000256" key="1">
    <source>
        <dbReference type="ARBA" id="ARBA00004442"/>
    </source>
</evidence>
<comment type="subcellular location">
    <subcellularLocation>
        <location evidence="1">Cell outer membrane</location>
    </subcellularLocation>
</comment>
<comment type="caution">
    <text evidence="3">The sequence shown here is derived from an EMBL/GenBank/DDBJ whole genome shotgun (WGS) entry which is preliminary data.</text>
</comment>
<reference evidence="3 4" key="1">
    <citation type="submission" date="2020-05" db="EMBL/GenBank/DDBJ databases">
        <title>Genomic Encyclopedia of Type Strains, Phase IV (KMG-V): Genome sequencing to study the core and pangenomes of soil and plant-associated prokaryotes.</title>
        <authorList>
            <person name="Whitman W."/>
        </authorList>
    </citation>
    <scope>NUCLEOTIDE SEQUENCE [LARGE SCALE GENOMIC DNA]</scope>
    <source>
        <strain evidence="3 4">C29</strain>
    </source>
</reference>
<name>A0ABX2G679_9BURK</name>
<feature type="signal peptide" evidence="2">
    <location>
        <begin position="1"/>
        <end position="29"/>
    </location>
</feature>
<evidence type="ECO:0000256" key="2">
    <source>
        <dbReference type="SAM" id="SignalP"/>
    </source>
</evidence>
<dbReference type="RefSeq" id="WP_173806870.1">
    <property type="nucleotide sequence ID" value="NZ_JABSNM010000019.1"/>
</dbReference>
<sequence length="189" mass="19875">MKTTLHSSRLALPALLAALVITAAPAARAADGWQWLPALNDPAWKPDATLALTGSRIDPDPGRGVNAWGLELAMQCGLVQTPDRRVRTHLNYSHGSRDGTTYDTMTLSPRYTVPLGDGLSVGAGPSLGLFRVDAPTAARTLPGLGVAAGVNWRIGSLLTGIDLSWHSTRARAGLDQDPLTVAAKVGFSF</sequence>
<dbReference type="SUPFAM" id="SSF56925">
    <property type="entry name" value="OMPA-like"/>
    <property type="match status" value="1"/>
</dbReference>
<accession>A0ABX2G679</accession>
<dbReference type="Proteomes" id="UP001516061">
    <property type="component" value="Unassembled WGS sequence"/>
</dbReference>
<dbReference type="InterPro" id="IPR011250">
    <property type="entry name" value="OMP/PagP_B-barrel"/>
</dbReference>
<protein>
    <recommendedName>
        <fullName evidence="5">Outer membrane protein beta-barrel domain-containing protein</fullName>
    </recommendedName>
</protein>
<evidence type="ECO:0000313" key="3">
    <source>
        <dbReference type="EMBL" id="NRT57838.1"/>
    </source>
</evidence>
<dbReference type="EMBL" id="JABSNM010000019">
    <property type="protein sequence ID" value="NRT57838.1"/>
    <property type="molecule type" value="Genomic_DNA"/>
</dbReference>
<evidence type="ECO:0008006" key="5">
    <source>
        <dbReference type="Google" id="ProtNLM"/>
    </source>
</evidence>
<organism evidence="3 4">
    <name type="scientific">Sphaerotilus uruguayifluvii</name>
    <dbReference type="NCBI Taxonomy" id="2735897"/>
    <lineage>
        <taxon>Bacteria</taxon>
        <taxon>Pseudomonadati</taxon>
        <taxon>Pseudomonadota</taxon>
        <taxon>Betaproteobacteria</taxon>
        <taxon>Burkholderiales</taxon>
        <taxon>Sphaerotilaceae</taxon>
        <taxon>Sphaerotilus</taxon>
    </lineage>
</organism>
<gene>
    <name evidence="3" type="ORF">HNQ01_003599</name>
</gene>
<keyword evidence="2" id="KW-0732">Signal</keyword>
<feature type="chain" id="PRO_5045382503" description="Outer membrane protein beta-barrel domain-containing protein" evidence="2">
    <location>
        <begin position="30"/>
        <end position="189"/>
    </location>
</feature>
<proteinExistence type="predicted"/>
<keyword evidence="4" id="KW-1185">Reference proteome</keyword>
<evidence type="ECO:0000313" key="4">
    <source>
        <dbReference type="Proteomes" id="UP001516061"/>
    </source>
</evidence>